<gene>
    <name evidence="3" type="ORF">B0H17DRAFT_1100819</name>
</gene>
<accession>A0AAD7G0L3</accession>
<evidence type="ECO:0000313" key="3">
    <source>
        <dbReference type="EMBL" id="KAJ7653462.1"/>
    </source>
</evidence>
<dbReference type="Proteomes" id="UP001221757">
    <property type="component" value="Unassembled WGS sequence"/>
</dbReference>
<protein>
    <submittedName>
        <fullName evidence="3">Uncharacterized protein</fullName>
    </submittedName>
</protein>
<keyword evidence="4" id="KW-1185">Reference proteome</keyword>
<organism evidence="3 4">
    <name type="scientific">Mycena rosella</name>
    <name type="common">Pink bonnet</name>
    <name type="synonym">Agaricus rosellus</name>
    <dbReference type="NCBI Taxonomy" id="1033263"/>
    <lineage>
        <taxon>Eukaryota</taxon>
        <taxon>Fungi</taxon>
        <taxon>Dikarya</taxon>
        <taxon>Basidiomycota</taxon>
        <taxon>Agaricomycotina</taxon>
        <taxon>Agaricomycetes</taxon>
        <taxon>Agaricomycetidae</taxon>
        <taxon>Agaricales</taxon>
        <taxon>Marasmiineae</taxon>
        <taxon>Mycenaceae</taxon>
        <taxon>Mycena</taxon>
    </lineage>
</organism>
<evidence type="ECO:0000256" key="2">
    <source>
        <dbReference type="SAM" id="SignalP"/>
    </source>
</evidence>
<feature type="compositionally biased region" description="Basic and acidic residues" evidence="1">
    <location>
        <begin position="31"/>
        <end position="44"/>
    </location>
</feature>
<reference evidence="3" key="1">
    <citation type="submission" date="2023-03" db="EMBL/GenBank/DDBJ databases">
        <title>Massive genome expansion in bonnet fungi (Mycena s.s.) driven by repeated elements and novel gene families across ecological guilds.</title>
        <authorList>
            <consortium name="Lawrence Berkeley National Laboratory"/>
            <person name="Harder C.B."/>
            <person name="Miyauchi S."/>
            <person name="Viragh M."/>
            <person name="Kuo A."/>
            <person name="Thoen E."/>
            <person name="Andreopoulos B."/>
            <person name="Lu D."/>
            <person name="Skrede I."/>
            <person name="Drula E."/>
            <person name="Henrissat B."/>
            <person name="Morin E."/>
            <person name="Kohler A."/>
            <person name="Barry K."/>
            <person name="LaButti K."/>
            <person name="Morin E."/>
            <person name="Salamov A."/>
            <person name="Lipzen A."/>
            <person name="Mereny Z."/>
            <person name="Hegedus B."/>
            <person name="Baldrian P."/>
            <person name="Stursova M."/>
            <person name="Weitz H."/>
            <person name="Taylor A."/>
            <person name="Grigoriev I.V."/>
            <person name="Nagy L.G."/>
            <person name="Martin F."/>
            <person name="Kauserud H."/>
        </authorList>
    </citation>
    <scope>NUCLEOTIDE SEQUENCE</scope>
    <source>
        <strain evidence="3">CBHHK067</strain>
    </source>
</reference>
<feature type="signal peptide" evidence="2">
    <location>
        <begin position="1"/>
        <end position="17"/>
    </location>
</feature>
<feature type="compositionally biased region" description="Basic and acidic residues" evidence="1">
    <location>
        <begin position="89"/>
        <end position="112"/>
    </location>
</feature>
<feature type="region of interest" description="Disordered" evidence="1">
    <location>
        <begin position="84"/>
        <end position="182"/>
    </location>
</feature>
<keyword evidence="2" id="KW-0732">Signal</keyword>
<comment type="caution">
    <text evidence="3">The sequence shown here is derived from an EMBL/GenBank/DDBJ whole genome shotgun (WGS) entry which is preliminary data.</text>
</comment>
<feature type="compositionally biased region" description="Low complexity" evidence="1">
    <location>
        <begin position="170"/>
        <end position="182"/>
    </location>
</feature>
<feature type="region of interest" description="Disordered" evidence="1">
    <location>
        <begin position="21"/>
        <end position="62"/>
    </location>
</feature>
<evidence type="ECO:0000256" key="1">
    <source>
        <dbReference type="SAM" id="MobiDB-lite"/>
    </source>
</evidence>
<sequence>MLFRVILLALLLTITLMAPPTPGSTSSSLARRWEPSVREARRDAMQAPYASPRRRRLLGSAAGGGPFQDLSNFVLGTQDQGFAAGASSLEHERSDLRDAERERHISLEETPSRRRGRIPTRKEEENHAVSPTPGSQRVVAQLGTPPDTQAPPANNRALAQRKRREREAAAKGAATASAGPSS</sequence>
<dbReference type="EMBL" id="JARKIE010000335">
    <property type="protein sequence ID" value="KAJ7653462.1"/>
    <property type="molecule type" value="Genomic_DNA"/>
</dbReference>
<name>A0AAD7G0L3_MYCRO</name>
<feature type="chain" id="PRO_5042283805" evidence="2">
    <location>
        <begin position="18"/>
        <end position="182"/>
    </location>
</feature>
<dbReference type="AlphaFoldDB" id="A0AAD7G0L3"/>
<proteinExistence type="predicted"/>
<evidence type="ECO:0000313" key="4">
    <source>
        <dbReference type="Proteomes" id="UP001221757"/>
    </source>
</evidence>